<name>A0A645D7B4_9ZZZZ</name>
<organism evidence="1">
    <name type="scientific">bioreactor metagenome</name>
    <dbReference type="NCBI Taxonomy" id="1076179"/>
    <lineage>
        <taxon>unclassified sequences</taxon>
        <taxon>metagenomes</taxon>
        <taxon>ecological metagenomes</taxon>
    </lineage>
</organism>
<proteinExistence type="predicted"/>
<sequence>MLRSPVLCQQPIAIPFEQGATEGAFLFQSAAEGVVAVGGVCNDGLTGVRGLDDPGALQLVLDIPAQLNDGVFADLLFDQVAVCVVGESFVFEDFEPIVLDKARSALFAAGIGRHHVVRRVEGEAFIEPRLCCAQQPAYLVVLILRCTVTQIVDALEISRQVVQIPAAQDGCTLHRVG</sequence>
<comment type="caution">
    <text evidence="1">The sequence shown here is derived from an EMBL/GenBank/DDBJ whole genome shotgun (WGS) entry which is preliminary data.</text>
</comment>
<dbReference type="AlphaFoldDB" id="A0A645D7B4"/>
<protein>
    <submittedName>
        <fullName evidence="1">Uncharacterized protein</fullName>
    </submittedName>
</protein>
<evidence type="ECO:0000313" key="1">
    <source>
        <dbReference type="EMBL" id="MPM85077.1"/>
    </source>
</evidence>
<gene>
    <name evidence="1" type="ORF">SDC9_132154</name>
</gene>
<dbReference type="EMBL" id="VSSQ01033473">
    <property type="protein sequence ID" value="MPM85077.1"/>
    <property type="molecule type" value="Genomic_DNA"/>
</dbReference>
<accession>A0A645D7B4</accession>
<reference evidence="1" key="1">
    <citation type="submission" date="2019-08" db="EMBL/GenBank/DDBJ databases">
        <authorList>
            <person name="Kucharzyk K."/>
            <person name="Murdoch R.W."/>
            <person name="Higgins S."/>
            <person name="Loffler F."/>
        </authorList>
    </citation>
    <scope>NUCLEOTIDE SEQUENCE</scope>
</reference>